<reference evidence="1" key="1">
    <citation type="journal article" date="2015" name="Nature">
        <title>Complex archaea that bridge the gap between prokaryotes and eukaryotes.</title>
        <authorList>
            <person name="Spang A."/>
            <person name="Saw J.H."/>
            <person name="Jorgensen S.L."/>
            <person name="Zaremba-Niedzwiedzka K."/>
            <person name="Martijn J."/>
            <person name="Lind A.E."/>
            <person name="van Eijk R."/>
            <person name="Schleper C."/>
            <person name="Guy L."/>
            <person name="Ettema T.J."/>
        </authorList>
    </citation>
    <scope>NUCLEOTIDE SEQUENCE</scope>
</reference>
<proteinExistence type="predicted"/>
<dbReference type="AlphaFoldDB" id="A0A0F8YVE3"/>
<organism evidence="1">
    <name type="scientific">marine sediment metagenome</name>
    <dbReference type="NCBI Taxonomy" id="412755"/>
    <lineage>
        <taxon>unclassified sequences</taxon>
        <taxon>metagenomes</taxon>
        <taxon>ecological metagenomes</taxon>
    </lineage>
</organism>
<protein>
    <submittedName>
        <fullName evidence="1">Uncharacterized protein</fullName>
    </submittedName>
</protein>
<comment type="caution">
    <text evidence="1">The sequence shown here is derived from an EMBL/GenBank/DDBJ whole genome shotgun (WGS) entry which is preliminary data.</text>
</comment>
<gene>
    <name evidence="1" type="ORF">LCGC14_3109650</name>
</gene>
<dbReference type="EMBL" id="LAZR01067249">
    <property type="protein sequence ID" value="KKK51971.1"/>
    <property type="molecule type" value="Genomic_DNA"/>
</dbReference>
<evidence type="ECO:0000313" key="1">
    <source>
        <dbReference type="EMBL" id="KKK51971.1"/>
    </source>
</evidence>
<name>A0A0F8YVE3_9ZZZZ</name>
<feature type="non-terminal residue" evidence="1">
    <location>
        <position position="1"/>
    </location>
</feature>
<accession>A0A0F8YVE3</accession>
<sequence length="25" mass="2957">CPFFEECRESALENLEPPMHNEGYD</sequence>